<dbReference type="RefSeq" id="WP_317019177.1">
    <property type="nucleotide sequence ID" value="NZ_CP136512.1"/>
</dbReference>
<evidence type="ECO:0000259" key="3">
    <source>
        <dbReference type="PROSITE" id="PS51371"/>
    </source>
</evidence>
<keyword evidence="2" id="KW-0812">Transmembrane</keyword>
<proteinExistence type="predicted"/>
<dbReference type="InterPro" id="IPR046342">
    <property type="entry name" value="CBS_dom_sf"/>
</dbReference>
<dbReference type="Pfam" id="PF04982">
    <property type="entry name" value="TM_HPP"/>
    <property type="match status" value="1"/>
</dbReference>
<dbReference type="SMART" id="SM00116">
    <property type="entry name" value="CBS"/>
    <property type="match status" value="2"/>
</dbReference>
<feature type="domain" description="CBS" evidence="3">
    <location>
        <begin position="242"/>
        <end position="300"/>
    </location>
</feature>
<feature type="transmembrane region" description="Helical" evidence="2">
    <location>
        <begin position="29"/>
        <end position="47"/>
    </location>
</feature>
<protein>
    <submittedName>
        <fullName evidence="4">HPP family protein</fullName>
    </submittedName>
</protein>
<keyword evidence="2" id="KW-1133">Transmembrane helix</keyword>
<reference evidence="4 5" key="1">
    <citation type="submission" date="2023-10" db="EMBL/GenBank/DDBJ databases">
        <title>Surface-active antibiotics is a multifunctional adaptation for post-fire microbes.</title>
        <authorList>
            <person name="Liu M.D."/>
            <person name="Du Y."/>
            <person name="Koupaei S.K."/>
            <person name="Kim N.R."/>
            <person name="Zhang W."/>
            <person name="Traxler M.F."/>
        </authorList>
    </citation>
    <scope>NUCLEOTIDE SEQUENCE [LARGE SCALE GENOMIC DNA]</scope>
    <source>
        <strain evidence="4 5">F3</strain>
    </source>
</reference>
<dbReference type="SUPFAM" id="SSF54631">
    <property type="entry name" value="CBS-domain pair"/>
    <property type="match status" value="1"/>
</dbReference>
<keyword evidence="2" id="KW-0472">Membrane</keyword>
<dbReference type="Gene3D" id="3.10.580.10">
    <property type="entry name" value="CBS-domain"/>
    <property type="match status" value="1"/>
</dbReference>
<name>A0ABZ0EJ22_9BURK</name>
<dbReference type="EMBL" id="CP136512">
    <property type="protein sequence ID" value="WOD16535.1"/>
    <property type="molecule type" value="Genomic_DNA"/>
</dbReference>
<feature type="domain" description="CBS" evidence="3">
    <location>
        <begin position="322"/>
        <end position="378"/>
    </location>
</feature>
<feature type="transmembrane region" description="Helical" evidence="2">
    <location>
        <begin position="130"/>
        <end position="147"/>
    </location>
</feature>
<keyword evidence="1" id="KW-0129">CBS domain</keyword>
<evidence type="ECO:0000256" key="2">
    <source>
        <dbReference type="SAM" id="Phobius"/>
    </source>
</evidence>
<sequence>MSRSIVLRWLSSFIPVPVTVKWQERARSCLGALLGIAFTGGSMFLLLGPGANVPLLVAPMGASAVLLFAVPASPLAQPWSIIGGNLVSATIGVTCANVIADPTLAAALAVALAICGMFALRCVHPPSGAVALTAVLGGPAIHALGYRFVLEPIAIQSAALLVAAIAYHAATGHRYPHSARAAGSAADTASHAGFTRADLEAVLKRRSEMLDIDPDDLESLLRETQLQAFSRSFNELTCENIMSRHVVSVSATTRAVAAWALLKRNKVKALPVIDASHGLIGIVTRADLVDKRIFGQFVPFIAYIDGWLRGDALRAPTVGSVMTTDVCTVKTSAPITDLVPMFANYGHHHIPVLDTAGHVVGMITQVDLISGLYRQTVVKAQQAA</sequence>
<evidence type="ECO:0000313" key="5">
    <source>
        <dbReference type="Proteomes" id="UP001302652"/>
    </source>
</evidence>
<feature type="transmembrane region" description="Helical" evidence="2">
    <location>
        <begin position="153"/>
        <end position="170"/>
    </location>
</feature>
<evidence type="ECO:0000313" key="4">
    <source>
        <dbReference type="EMBL" id="WOD16535.1"/>
    </source>
</evidence>
<evidence type="ECO:0000256" key="1">
    <source>
        <dbReference type="PROSITE-ProRule" id="PRU00703"/>
    </source>
</evidence>
<accession>A0ABZ0EJ22</accession>
<dbReference type="Pfam" id="PF00571">
    <property type="entry name" value="CBS"/>
    <property type="match status" value="2"/>
</dbReference>
<dbReference type="InterPro" id="IPR007065">
    <property type="entry name" value="HPP"/>
</dbReference>
<dbReference type="CDD" id="cd04600">
    <property type="entry name" value="CBS_pair_HPP_assoc"/>
    <property type="match status" value="1"/>
</dbReference>
<keyword evidence="5" id="KW-1185">Reference proteome</keyword>
<dbReference type="Proteomes" id="UP001302652">
    <property type="component" value="Chromosome 2"/>
</dbReference>
<dbReference type="PROSITE" id="PS51371">
    <property type="entry name" value="CBS"/>
    <property type="match status" value="2"/>
</dbReference>
<feature type="transmembrane region" description="Helical" evidence="2">
    <location>
        <begin position="105"/>
        <end position="123"/>
    </location>
</feature>
<dbReference type="InterPro" id="IPR058581">
    <property type="entry name" value="TM_HPP"/>
</dbReference>
<gene>
    <name evidence="4" type="ORF">RW095_11590</name>
</gene>
<dbReference type="PANTHER" id="PTHR33741:SF5">
    <property type="entry name" value="TRANSMEMBRANE PROTEIN DDB_G0269096-RELATED"/>
    <property type="match status" value="1"/>
</dbReference>
<organism evidence="4 5">
    <name type="scientific">Paraburkholderia kirstenboschensis</name>
    <dbReference type="NCBI Taxonomy" id="1245436"/>
    <lineage>
        <taxon>Bacteria</taxon>
        <taxon>Pseudomonadati</taxon>
        <taxon>Pseudomonadota</taxon>
        <taxon>Betaproteobacteria</taxon>
        <taxon>Burkholderiales</taxon>
        <taxon>Burkholderiaceae</taxon>
        <taxon>Paraburkholderia</taxon>
    </lineage>
</organism>
<dbReference type="InterPro" id="IPR000644">
    <property type="entry name" value="CBS_dom"/>
</dbReference>
<dbReference type="PANTHER" id="PTHR33741">
    <property type="entry name" value="TRANSMEMBRANE PROTEIN DDB_G0269096-RELATED"/>
    <property type="match status" value="1"/>
</dbReference>